<organism evidence="1 2">
    <name type="scientific">Aspergillus sclerotialis</name>
    <dbReference type="NCBI Taxonomy" id="2070753"/>
    <lineage>
        <taxon>Eukaryota</taxon>
        <taxon>Fungi</taxon>
        <taxon>Dikarya</taxon>
        <taxon>Ascomycota</taxon>
        <taxon>Pezizomycotina</taxon>
        <taxon>Eurotiomycetes</taxon>
        <taxon>Eurotiomycetidae</taxon>
        <taxon>Eurotiales</taxon>
        <taxon>Aspergillaceae</taxon>
        <taxon>Aspergillus</taxon>
        <taxon>Aspergillus subgen. Polypaecilum</taxon>
    </lineage>
</organism>
<name>A0A3A2ZRB7_9EURO</name>
<dbReference type="EMBL" id="MVGC01000040">
    <property type="protein sequence ID" value="RJE25699.1"/>
    <property type="molecule type" value="Genomic_DNA"/>
</dbReference>
<comment type="caution">
    <text evidence="1">The sequence shown here is derived from an EMBL/GenBank/DDBJ whole genome shotgun (WGS) entry which is preliminary data.</text>
</comment>
<protein>
    <recommendedName>
        <fullName evidence="3">Phosphotransferase enzyme family</fullName>
    </recommendedName>
</protein>
<sequence>MVNSHHNIIWFDSDQWIGSEITFNYHNSKWRLDEKLNEAADYDESDMVKEGILDSEARGTFACTNIHDQSQQAIIKIRMQIPYFNTAFKARKKRAEQANADMRFATKREIEVLEYLTKAGCSSSPAFLASKHETQDEDGWVPGGYLDYILMEKIPGVRPPYWTGGMDRWERDCLREAFKEAWLECVKCGRLNRDEAIRNLLWDSKKRKCYIVDWEDWVESTEKDLSRDTLYIGWNLAWNRTGTLKDMSTWDL</sequence>
<keyword evidence="2" id="KW-1185">Reference proteome</keyword>
<dbReference type="SUPFAM" id="SSF56112">
    <property type="entry name" value="Protein kinase-like (PK-like)"/>
    <property type="match status" value="1"/>
</dbReference>
<dbReference type="OrthoDB" id="5401170at2759"/>
<evidence type="ECO:0008006" key="3">
    <source>
        <dbReference type="Google" id="ProtNLM"/>
    </source>
</evidence>
<evidence type="ECO:0000313" key="1">
    <source>
        <dbReference type="EMBL" id="RJE25699.1"/>
    </source>
</evidence>
<dbReference type="AlphaFoldDB" id="A0A3A2ZRB7"/>
<reference evidence="2" key="1">
    <citation type="submission" date="2017-02" db="EMBL/GenBank/DDBJ databases">
        <authorList>
            <person name="Tafer H."/>
            <person name="Lopandic K."/>
        </authorList>
    </citation>
    <scope>NUCLEOTIDE SEQUENCE [LARGE SCALE GENOMIC DNA]</scope>
    <source>
        <strain evidence="2">CBS 366.77</strain>
    </source>
</reference>
<dbReference type="Proteomes" id="UP000266188">
    <property type="component" value="Unassembled WGS sequence"/>
</dbReference>
<dbReference type="InterPro" id="IPR011009">
    <property type="entry name" value="Kinase-like_dom_sf"/>
</dbReference>
<proteinExistence type="predicted"/>
<gene>
    <name evidence="1" type="ORF">PHISCL_01962</name>
</gene>
<evidence type="ECO:0000313" key="2">
    <source>
        <dbReference type="Proteomes" id="UP000266188"/>
    </source>
</evidence>
<dbReference type="STRING" id="2070753.A0A3A2ZRB7"/>
<accession>A0A3A2ZRB7</accession>